<evidence type="ECO:0000313" key="3">
    <source>
        <dbReference type="EMBL" id="KZO89530.1"/>
    </source>
</evidence>
<evidence type="ECO:0000256" key="1">
    <source>
        <dbReference type="SAM" id="MobiDB-lite"/>
    </source>
</evidence>
<feature type="compositionally biased region" description="Acidic residues" evidence="1">
    <location>
        <begin position="186"/>
        <end position="210"/>
    </location>
</feature>
<evidence type="ECO:0000313" key="4">
    <source>
        <dbReference type="Proteomes" id="UP000076738"/>
    </source>
</evidence>
<reference evidence="3 4" key="1">
    <citation type="journal article" date="2016" name="Mol. Biol. Evol.">
        <title>Comparative Genomics of Early-Diverging Mushroom-Forming Fungi Provides Insights into the Origins of Lignocellulose Decay Capabilities.</title>
        <authorList>
            <person name="Nagy L.G."/>
            <person name="Riley R."/>
            <person name="Tritt A."/>
            <person name="Adam C."/>
            <person name="Daum C."/>
            <person name="Floudas D."/>
            <person name="Sun H."/>
            <person name="Yadav J.S."/>
            <person name="Pangilinan J."/>
            <person name="Larsson K.H."/>
            <person name="Matsuura K."/>
            <person name="Barry K."/>
            <person name="Labutti K."/>
            <person name="Kuo R."/>
            <person name="Ohm R.A."/>
            <person name="Bhattacharya S.S."/>
            <person name="Shirouzu T."/>
            <person name="Yoshinaga Y."/>
            <person name="Martin F.M."/>
            <person name="Grigoriev I.V."/>
            <person name="Hibbett D.S."/>
        </authorList>
    </citation>
    <scope>NUCLEOTIDE SEQUENCE [LARGE SCALE GENOMIC DNA]</scope>
    <source>
        <strain evidence="3 4">TUFC12733</strain>
    </source>
</reference>
<gene>
    <name evidence="3" type="ORF">CALVIDRAFT_532021</name>
</gene>
<dbReference type="PANTHER" id="PTHR46929:SF3">
    <property type="entry name" value="MYB_SANT-LIKE DOMAIN-CONTAINING PROTEIN"/>
    <property type="match status" value="1"/>
</dbReference>
<feature type="region of interest" description="Disordered" evidence="1">
    <location>
        <begin position="165"/>
        <end position="234"/>
    </location>
</feature>
<feature type="domain" description="Myb/SANT-like" evidence="2">
    <location>
        <begin position="26"/>
        <end position="125"/>
    </location>
</feature>
<dbReference type="PANTHER" id="PTHR46929">
    <property type="entry name" value="EXPRESSED PROTEIN"/>
    <property type="match status" value="1"/>
</dbReference>
<name>A0A167FIQ4_CALVF</name>
<protein>
    <recommendedName>
        <fullName evidence="2">Myb/SANT-like domain-containing protein</fullName>
    </recommendedName>
</protein>
<dbReference type="Proteomes" id="UP000076738">
    <property type="component" value="Unassembled WGS sequence"/>
</dbReference>
<proteinExistence type="predicted"/>
<sequence length="367" mass="41240">MTLIVSIPDTNKQTTKEAAEKPKVRHWTTAEEEEFVDILNEEAAKGNHSDDSFKPTVWQICVDRLAATFEQPSDKRKGITHVRSRWDLLKKHWGIVHAMRSLSGFGWVEETQMVYAKDESIWAEYLKAHPEAQRFRNKPFPLYDKLTVLCESIIARGNKVVQIQRTSQKGVVKPKDAEVEAAQPDVLEEVEHADDEEDDEEDEEDEEDEAAPVSQKARKRAPSHTPIPRKQARLSGAHGLLAVADAVCELSEAMTEAPSVPNNDGSPIQHKRAIRMLENEPDFSDEERLTAIDLFIRNRRLGDSYLAFSKPALRSRWLGRQLREEGARAEQASQAALFASAWSSSPVPNFDGQASYNTAASSDSLPT</sequence>
<dbReference type="InterPro" id="IPR024752">
    <property type="entry name" value="Myb/SANT-like_dom"/>
</dbReference>
<dbReference type="Pfam" id="PF12776">
    <property type="entry name" value="Myb_DNA-bind_3"/>
    <property type="match status" value="1"/>
</dbReference>
<evidence type="ECO:0000259" key="2">
    <source>
        <dbReference type="Pfam" id="PF12776"/>
    </source>
</evidence>
<keyword evidence="4" id="KW-1185">Reference proteome</keyword>
<dbReference type="OrthoDB" id="76215at2759"/>
<dbReference type="STRING" id="1330018.A0A167FIQ4"/>
<dbReference type="AlphaFoldDB" id="A0A167FIQ4"/>
<organism evidence="3 4">
    <name type="scientific">Calocera viscosa (strain TUFC12733)</name>
    <dbReference type="NCBI Taxonomy" id="1330018"/>
    <lineage>
        <taxon>Eukaryota</taxon>
        <taxon>Fungi</taxon>
        <taxon>Dikarya</taxon>
        <taxon>Basidiomycota</taxon>
        <taxon>Agaricomycotina</taxon>
        <taxon>Dacrymycetes</taxon>
        <taxon>Dacrymycetales</taxon>
        <taxon>Dacrymycetaceae</taxon>
        <taxon>Calocera</taxon>
    </lineage>
</organism>
<dbReference type="EMBL" id="KV417385">
    <property type="protein sequence ID" value="KZO89530.1"/>
    <property type="molecule type" value="Genomic_DNA"/>
</dbReference>
<accession>A0A167FIQ4</accession>